<dbReference type="EMBL" id="JAMWBK010000009">
    <property type="protein sequence ID" value="KAJ8902147.1"/>
    <property type="molecule type" value="Genomic_DNA"/>
</dbReference>
<evidence type="ECO:0000256" key="5">
    <source>
        <dbReference type="ARBA" id="ARBA00022516"/>
    </source>
</evidence>
<keyword evidence="12 14" id="KW-0472">Membrane</keyword>
<name>A0AAV8ULK1_9RHOD</name>
<keyword evidence="5" id="KW-0444">Lipid biosynthesis</keyword>
<evidence type="ECO:0000256" key="6">
    <source>
        <dbReference type="ARBA" id="ARBA00022679"/>
    </source>
</evidence>
<feature type="transmembrane region" description="Helical" evidence="14">
    <location>
        <begin position="7"/>
        <end position="24"/>
    </location>
</feature>
<keyword evidence="8" id="KW-0319">Glycerol metabolism</keyword>
<dbReference type="GO" id="GO:0006071">
    <property type="term" value="P:glycerol metabolic process"/>
    <property type="evidence" value="ECO:0007669"/>
    <property type="project" value="UniProtKB-KW"/>
</dbReference>
<evidence type="ECO:0000313" key="15">
    <source>
        <dbReference type="EMBL" id="KAJ8902147.1"/>
    </source>
</evidence>
<dbReference type="Proteomes" id="UP001157974">
    <property type="component" value="Unassembled WGS sequence"/>
</dbReference>
<dbReference type="PANTHER" id="PTHR12317">
    <property type="entry name" value="DIACYLGLYCEROL O-ACYLTRANSFERASE"/>
    <property type="match status" value="1"/>
</dbReference>
<evidence type="ECO:0000256" key="11">
    <source>
        <dbReference type="ARBA" id="ARBA00023098"/>
    </source>
</evidence>
<evidence type="ECO:0000256" key="7">
    <source>
        <dbReference type="ARBA" id="ARBA00022692"/>
    </source>
</evidence>
<dbReference type="GO" id="GO:0005789">
    <property type="term" value="C:endoplasmic reticulum membrane"/>
    <property type="evidence" value="ECO:0007669"/>
    <property type="project" value="UniProtKB-SubCell"/>
</dbReference>
<keyword evidence="11" id="KW-0443">Lipid metabolism</keyword>
<dbReference type="Pfam" id="PF03982">
    <property type="entry name" value="DAGAT"/>
    <property type="match status" value="1"/>
</dbReference>
<evidence type="ECO:0000256" key="9">
    <source>
        <dbReference type="ARBA" id="ARBA00022824"/>
    </source>
</evidence>
<feature type="transmembrane region" description="Helical" evidence="14">
    <location>
        <begin position="248"/>
        <end position="270"/>
    </location>
</feature>
<evidence type="ECO:0000256" key="13">
    <source>
        <dbReference type="ARBA" id="ARBA00023315"/>
    </source>
</evidence>
<dbReference type="CDD" id="cd07987">
    <property type="entry name" value="LPLAT_MGAT-like"/>
    <property type="match status" value="1"/>
</dbReference>
<accession>A0AAV8ULK1</accession>
<comment type="caution">
    <text evidence="15">The sequence shown here is derived from an EMBL/GenBank/DDBJ whole genome shotgun (WGS) entry which is preliminary data.</text>
</comment>
<dbReference type="PANTHER" id="PTHR12317:SF0">
    <property type="entry name" value="ACYLTRANSFERASE"/>
    <property type="match status" value="1"/>
</dbReference>
<evidence type="ECO:0000313" key="16">
    <source>
        <dbReference type="Proteomes" id="UP001157974"/>
    </source>
</evidence>
<keyword evidence="16" id="KW-1185">Reference proteome</keyword>
<dbReference type="EC" id="2.3.1.-" evidence="14"/>
<evidence type="ECO:0000256" key="8">
    <source>
        <dbReference type="ARBA" id="ARBA00022798"/>
    </source>
</evidence>
<sequence>MSSSLRAFLRLLLNLKFLLLFPLFSEPLAILLTLLLVVFFPAARVVLVAYWTVCFLDPVPYQGGSDFLSRIGLIQKIRGGSWWKEALRFGSISIEKTVDLPSDKVYLFGYHPHGVIPAGIANLCTDGSNVSKLFPGIRIQVVTLKLMWFIPFWREWMYLHDVTVASRGSIHSSLSRGRSVCVIVGGAEEALETKSGRMRLVLRKRKQFFICAVKAGASLVPTMTFGENEVYNTLSNPPGSPLRRVQDFFMSAFTFSVPLFYGPVMALPLLPKMVPITTVVGSPIQTTRSDSPSPEYIDQLQEEYIKGLEKLTEEHKARLGYENLKLEIVA</sequence>
<evidence type="ECO:0000256" key="1">
    <source>
        <dbReference type="ARBA" id="ARBA00004477"/>
    </source>
</evidence>
<keyword evidence="7 14" id="KW-0812">Transmembrane</keyword>
<comment type="similarity">
    <text evidence="4 14">Belongs to the diacylglycerol acyltransferase family.</text>
</comment>
<evidence type="ECO:0000256" key="12">
    <source>
        <dbReference type="ARBA" id="ARBA00023136"/>
    </source>
</evidence>
<feature type="transmembrane region" description="Helical" evidence="14">
    <location>
        <begin position="30"/>
        <end position="53"/>
    </location>
</feature>
<gene>
    <name evidence="15" type="ORF">NDN08_006555</name>
</gene>
<evidence type="ECO:0000256" key="2">
    <source>
        <dbReference type="ARBA" id="ARBA00004771"/>
    </source>
</evidence>
<feature type="transmembrane region" description="Helical" evidence="14">
    <location>
        <begin position="207"/>
        <end position="226"/>
    </location>
</feature>
<reference evidence="15 16" key="1">
    <citation type="journal article" date="2023" name="Nat. Commun.">
        <title>Origin of minicircular mitochondrial genomes in red algae.</title>
        <authorList>
            <person name="Lee Y."/>
            <person name="Cho C.H."/>
            <person name="Lee Y.M."/>
            <person name="Park S.I."/>
            <person name="Yang J.H."/>
            <person name="West J.A."/>
            <person name="Bhattacharya D."/>
            <person name="Yoon H.S."/>
        </authorList>
    </citation>
    <scope>NUCLEOTIDE SEQUENCE [LARGE SCALE GENOMIC DNA]</scope>
    <source>
        <strain evidence="15 16">CCMP1338</strain>
        <tissue evidence="15">Whole cell</tissue>
    </source>
</reference>
<comment type="pathway">
    <text evidence="2">Glycerolipid metabolism; triacylglycerol biosynthesis.</text>
</comment>
<keyword evidence="10 14" id="KW-1133">Transmembrane helix</keyword>
<keyword evidence="13" id="KW-0012">Acyltransferase</keyword>
<comment type="pathway">
    <text evidence="3">Lipid metabolism.</text>
</comment>
<keyword evidence="6 14" id="KW-0808">Transferase</keyword>
<keyword evidence="9 14" id="KW-0256">Endoplasmic reticulum</keyword>
<dbReference type="InterPro" id="IPR007130">
    <property type="entry name" value="DAGAT"/>
</dbReference>
<evidence type="ECO:0000256" key="10">
    <source>
        <dbReference type="ARBA" id="ARBA00022989"/>
    </source>
</evidence>
<dbReference type="GO" id="GO:0004144">
    <property type="term" value="F:diacylglycerol O-acyltransferase activity"/>
    <property type="evidence" value="ECO:0007669"/>
    <property type="project" value="TreeGrafter"/>
</dbReference>
<dbReference type="GO" id="GO:0019432">
    <property type="term" value="P:triglyceride biosynthetic process"/>
    <property type="evidence" value="ECO:0007669"/>
    <property type="project" value="TreeGrafter"/>
</dbReference>
<proteinExistence type="inferred from homology"/>
<organism evidence="15 16">
    <name type="scientific">Rhodosorus marinus</name>
    <dbReference type="NCBI Taxonomy" id="101924"/>
    <lineage>
        <taxon>Eukaryota</taxon>
        <taxon>Rhodophyta</taxon>
        <taxon>Stylonematophyceae</taxon>
        <taxon>Stylonematales</taxon>
        <taxon>Stylonemataceae</taxon>
        <taxon>Rhodosorus</taxon>
    </lineage>
</organism>
<evidence type="ECO:0000256" key="14">
    <source>
        <dbReference type="RuleBase" id="RU367023"/>
    </source>
</evidence>
<evidence type="ECO:0000256" key="4">
    <source>
        <dbReference type="ARBA" id="ARBA00005420"/>
    </source>
</evidence>
<protein>
    <recommendedName>
        <fullName evidence="14">Acyltransferase</fullName>
        <ecNumber evidence="14">2.3.1.-</ecNumber>
    </recommendedName>
</protein>
<evidence type="ECO:0000256" key="3">
    <source>
        <dbReference type="ARBA" id="ARBA00005189"/>
    </source>
</evidence>
<comment type="subcellular location">
    <subcellularLocation>
        <location evidence="1 14">Endoplasmic reticulum membrane</location>
        <topology evidence="1 14">Multi-pass membrane protein</topology>
    </subcellularLocation>
</comment>
<dbReference type="AlphaFoldDB" id="A0AAV8ULK1"/>